<dbReference type="Proteomes" id="UP000001979">
    <property type="component" value="Chromosome"/>
</dbReference>
<dbReference type="EC" id="1.1.1.302" evidence="9"/>
<keyword evidence="12" id="KW-1185">Reference proteome</keyword>
<gene>
    <name evidence="11" type="ordered locus">Mbur_2352</name>
</gene>
<dbReference type="GO" id="GO:0008703">
    <property type="term" value="F:5-amino-6-(5-phosphoribosylamino)uracil reductase activity"/>
    <property type="evidence" value="ECO:0007669"/>
    <property type="project" value="InterPro"/>
</dbReference>
<dbReference type="HOGENOM" id="CLU_036590_4_1_2"/>
<dbReference type="RefSeq" id="WP_011500341.1">
    <property type="nucleotide sequence ID" value="NC_007955.1"/>
</dbReference>
<keyword evidence="5" id="KW-0521">NADP</keyword>
<evidence type="ECO:0000256" key="3">
    <source>
        <dbReference type="ARBA" id="ARBA00011738"/>
    </source>
</evidence>
<dbReference type="Pfam" id="PF01872">
    <property type="entry name" value="RibD_C"/>
    <property type="match status" value="1"/>
</dbReference>
<evidence type="ECO:0000256" key="2">
    <source>
        <dbReference type="ARBA" id="ARBA00009723"/>
    </source>
</evidence>
<dbReference type="AlphaFoldDB" id="Q12TM0"/>
<evidence type="ECO:0000256" key="8">
    <source>
        <dbReference type="ARBA" id="ARBA00049020"/>
    </source>
</evidence>
<comment type="catalytic activity">
    <reaction evidence="7">
        <text>2,5-diamino-6-(1-D-ribitylamino)pyrimidin-4(3H)-one 5'-phosphate + NAD(+) = 2,5-diamino-6-(1-D-ribosylamino)pyrimidin-4(3H)-one 5'-phosphate + NADH + H(+)</text>
        <dbReference type="Rhea" id="RHEA:27274"/>
        <dbReference type="ChEBI" id="CHEBI:15378"/>
        <dbReference type="ChEBI" id="CHEBI:57540"/>
        <dbReference type="ChEBI" id="CHEBI:57945"/>
        <dbReference type="ChEBI" id="CHEBI:58890"/>
        <dbReference type="ChEBI" id="CHEBI:59545"/>
        <dbReference type="EC" id="1.1.1.302"/>
    </reaction>
</comment>
<dbReference type="GO" id="GO:0009231">
    <property type="term" value="P:riboflavin biosynthetic process"/>
    <property type="evidence" value="ECO:0007669"/>
    <property type="project" value="UniProtKB-UniPathway"/>
</dbReference>
<dbReference type="NCBIfam" id="TIGR01508">
    <property type="entry name" value="rib_reduct_arch"/>
    <property type="match status" value="1"/>
</dbReference>
<proteinExistence type="inferred from homology"/>
<sequence length="226" mass="24581">MNRPFTFINSAMSADGKISTKERKQVRISGDIDFDRMDELRASSDAIMVGIGTVLADDPSLTVKSRYRRDTRKNKGLDEDPVRIIVDSKARTPLNADIFKKGTGMRIVAVSSSAPKEKVDALSKKATIITAGDEKVDLVLLMGQLSSMGIQRLMVEGGATLNWGLLSNGLVDEVFSFIGNIFIGGNSSPTLVDGEGFLKGDFLPLELISSETIEEGVLLKWKVLNK</sequence>
<dbReference type="UniPathway" id="UPA00275"/>
<dbReference type="InterPro" id="IPR002734">
    <property type="entry name" value="RibDG_C"/>
</dbReference>
<dbReference type="InterPro" id="IPR024072">
    <property type="entry name" value="DHFR-like_dom_sf"/>
</dbReference>
<evidence type="ECO:0000313" key="12">
    <source>
        <dbReference type="Proteomes" id="UP000001979"/>
    </source>
</evidence>
<dbReference type="KEGG" id="mbu:Mbur_2352"/>
<accession>Q12TM0</accession>
<dbReference type="OrthoDB" id="10178at2157"/>
<dbReference type="Gene3D" id="3.40.430.10">
    <property type="entry name" value="Dihydrofolate Reductase, subunit A"/>
    <property type="match status" value="1"/>
</dbReference>
<name>Q12TM0_METBU</name>
<evidence type="ECO:0000259" key="10">
    <source>
        <dbReference type="Pfam" id="PF01872"/>
    </source>
</evidence>
<keyword evidence="4" id="KW-0686">Riboflavin biosynthesis</keyword>
<comment type="similarity">
    <text evidence="2">Belongs to the HTP reductase family.</text>
</comment>
<evidence type="ECO:0000256" key="5">
    <source>
        <dbReference type="ARBA" id="ARBA00022857"/>
    </source>
</evidence>
<keyword evidence="6 11" id="KW-0560">Oxidoreductase</keyword>
<protein>
    <recommendedName>
        <fullName evidence="9">2,5-diamino-6-(ribosylamino)-4(3H)-pyrimidinone 5'-phosphate reductase</fullName>
        <ecNumber evidence="9">1.1.1.302</ecNumber>
    </recommendedName>
</protein>
<dbReference type="GeneID" id="3998939"/>
<comment type="catalytic activity">
    <reaction evidence="8">
        <text>2,5-diamino-6-(1-D-ribitylamino)pyrimidin-4(3H)-one 5'-phosphate + NADP(+) = 2,5-diamino-6-(1-D-ribosylamino)pyrimidin-4(3H)-one 5'-phosphate + NADPH + H(+)</text>
        <dbReference type="Rhea" id="RHEA:27278"/>
        <dbReference type="ChEBI" id="CHEBI:15378"/>
        <dbReference type="ChEBI" id="CHEBI:57783"/>
        <dbReference type="ChEBI" id="CHEBI:58349"/>
        <dbReference type="ChEBI" id="CHEBI:58890"/>
        <dbReference type="ChEBI" id="CHEBI:59545"/>
        <dbReference type="EC" id="1.1.1.302"/>
    </reaction>
</comment>
<reference evidence="12" key="1">
    <citation type="journal article" date="2009" name="ISME J.">
        <title>The genome sequence of the psychrophilic archaeon, Methanococcoides burtonii: the role of genome evolution in cold adaptation.</title>
        <authorList>
            <person name="Allen M.A."/>
            <person name="Lauro F.M."/>
            <person name="Williams T.J."/>
            <person name="Burg D."/>
            <person name="Siddiqui K.S."/>
            <person name="De Francisci D."/>
            <person name="Chong K.W."/>
            <person name="Pilak O."/>
            <person name="Chew H.H."/>
            <person name="De Maere M.Z."/>
            <person name="Ting L."/>
            <person name="Katrib M."/>
            <person name="Ng C."/>
            <person name="Sowers K.R."/>
            <person name="Galperin M.Y."/>
            <person name="Anderson I.J."/>
            <person name="Ivanova N."/>
            <person name="Dalin E."/>
            <person name="Martinez M."/>
            <person name="Lapidus A."/>
            <person name="Hauser L."/>
            <person name="Land M."/>
            <person name="Thomas T."/>
            <person name="Cavicchioli R."/>
        </authorList>
    </citation>
    <scope>NUCLEOTIDE SEQUENCE [LARGE SCALE GENOMIC DNA]</scope>
    <source>
        <strain evidence="12">DSM 6242 / NBRC 107633 / OCM 468 / ACE-M</strain>
    </source>
</reference>
<evidence type="ECO:0000313" key="11">
    <source>
        <dbReference type="EMBL" id="ABE53206.1"/>
    </source>
</evidence>
<dbReference type="SUPFAM" id="SSF53597">
    <property type="entry name" value="Dihydrofolate reductase-like"/>
    <property type="match status" value="1"/>
</dbReference>
<evidence type="ECO:0000256" key="9">
    <source>
        <dbReference type="NCBIfam" id="TIGR01508"/>
    </source>
</evidence>
<dbReference type="GO" id="GO:0050661">
    <property type="term" value="F:NADP binding"/>
    <property type="evidence" value="ECO:0007669"/>
    <property type="project" value="InterPro"/>
</dbReference>
<comment type="subunit">
    <text evidence="3">Homodimer.</text>
</comment>
<dbReference type="NCBIfam" id="TIGR00227">
    <property type="entry name" value="ribD_Cterm"/>
    <property type="match status" value="1"/>
</dbReference>
<dbReference type="InterPro" id="IPR006401">
    <property type="entry name" value="Rib_reduct_arc"/>
</dbReference>
<feature type="domain" description="Bacterial bifunctional deaminase-reductase C-terminal" evidence="10">
    <location>
        <begin position="4"/>
        <end position="219"/>
    </location>
</feature>
<evidence type="ECO:0000256" key="7">
    <source>
        <dbReference type="ARBA" id="ARBA00047550"/>
    </source>
</evidence>
<dbReference type="STRING" id="259564.Mbur_2352"/>
<comment type="pathway">
    <text evidence="1">Cofactor biosynthesis; riboflavin biosynthesis.</text>
</comment>
<evidence type="ECO:0000256" key="6">
    <source>
        <dbReference type="ARBA" id="ARBA00023002"/>
    </source>
</evidence>
<evidence type="ECO:0000256" key="4">
    <source>
        <dbReference type="ARBA" id="ARBA00022619"/>
    </source>
</evidence>
<dbReference type="PANTHER" id="PTHR38011:SF7">
    <property type="entry name" value="2,5-DIAMINO-6-RIBOSYLAMINO-4(3H)-PYRIMIDINONE 5'-PHOSPHATE REDUCTASE"/>
    <property type="match status" value="1"/>
</dbReference>
<dbReference type="PANTHER" id="PTHR38011">
    <property type="entry name" value="DIHYDROFOLATE REDUCTASE FAMILY PROTEIN (AFU_ORTHOLOGUE AFUA_8G06820)"/>
    <property type="match status" value="1"/>
</dbReference>
<evidence type="ECO:0000256" key="1">
    <source>
        <dbReference type="ARBA" id="ARBA00005104"/>
    </source>
</evidence>
<dbReference type="EMBL" id="CP000300">
    <property type="protein sequence ID" value="ABE53206.1"/>
    <property type="molecule type" value="Genomic_DNA"/>
</dbReference>
<organism evidence="11 12">
    <name type="scientific">Methanococcoides burtonii (strain DSM 6242 / NBRC 107633 / OCM 468 / ACE-M)</name>
    <dbReference type="NCBI Taxonomy" id="259564"/>
    <lineage>
        <taxon>Archaea</taxon>
        <taxon>Methanobacteriati</taxon>
        <taxon>Methanobacteriota</taxon>
        <taxon>Stenosarchaea group</taxon>
        <taxon>Methanomicrobia</taxon>
        <taxon>Methanosarcinales</taxon>
        <taxon>Methanosarcinaceae</taxon>
        <taxon>Methanococcoides</taxon>
    </lineage>
</organism>
<dbReference type="InterPro" id="IPR011549">
    <property type="entry name" value="RibD_C"/>
</dbReference>
<dbReference type="InterPro" id="IPR050765">
    <property type="entry name" value="Riboflavin_Biosynth_HTPR"/>
</dbReference>